<dbReference type="PANTHER" id="PTHR37946">
    <property type="entry name" value="SLL1969 PROTEIN"/>
    <property type="match status" value="1"/>
</dbReference>
<dbReference type="SUPFAM" id="SSF53474">
    <property type="entry name" value="alpha/beta-Hydrolases"/>
    <property type="match status" value="1"/>
</dbReference>
<organism evidence="2 3">
    <name type="scientific">Pseudodesulfovibrio cashew</name>
    <dbReference type="NCBI Taxonomy" id="2678688"/>
    <lineage>
        <taxon>Bacteria</taxon>
        <taxon>Pseudomonadati</taxon>
        <taxon>Thermodesulfobacteriota</taxon>
        <taxon>Desulfovibrionia</taxon>
        <taxon>Desulfovibrionales</taxon>
        <taxon>Desulfovibrionaceae</taxon>
    </lineage>
</organism>
<dbReference type="EMBL" id="CP046400">
    <property type="protein sequence ID" value="QGY39054.1"/>
    <property type="molecule type" value="Genomic_DNA"/>
</dbReference>
<dbReference type="RefSeq" id="WP_158946266.1">
    <property type="nucleotide sequence ID" value="NZ_CP046400.1"/>
</dbReference>
<dbReference type="Gene3D" id="3.40.50.1820">
    <property type="entry name" value="alpha/beta hydrolase"/>
    <property type="match status" value="1"/>
</dbReference>
<sequence>MRYFLWVLFLFVVVWPLLRYGQYLFSNWWADSLAETRERLGGLTWPVLRGMATAAAADLLVLFTYPLGIFGGREPVEEGTPVLLVHGLYHNASAWVTVKQRLRRAGIGNLHTYQYNSFNGRFPEAVDGLQRKLDALLQATPGGKVVLVGHSLGGLVIRAAVGNPRFWGKIAGVMTLGTPHGGSDLARLAGNAMGRGLIPGAEIPATADKAPDPDCPRLAVYNLADDFVFPLKTLSPPKGWDEYICSPMAHVWMLYSREVFALIREFVEKNGKA</sequence>
<dbReference type="KEGG" id="psel:GM415_02520"/>
<evidence type="ECO:0000259" key="1">
    <source>
        <dbReference type="Pfam" id="PF12697"/>
    </source>
</evidence>
<evidence type="ECO:0000313" key="2">
    <source>
        <dbReference type="EMBL" id="QGY39054.1"/>
    </source>
</evidence>
<reference evidence="2 3" key="1">
    <citation type="submission" date="2019-11" db="EMBL/GenBank/DDBJ databases">
        <authorList>
            <person name="Zheng R.K."/>
            <person name="Sun C.M."/>
        </authorList>
    </citation>
    <scope>NUCLEOTIDE SEQUENCE [LARGE SCALE GENOMIC DNA]</scope>
    <source>
        <strain evidence="2 3">SRB007</strain>
    </source>
</reference>
<dbReference type="InterPro" id="IPR029058">
    <property type="entry name" value="AB_hydrolase_fold"/>
</dbReference>
<dbReference type="Pfam" id="PF12697">
    <property type="entry name" value="Abhydrolase_6"/>
    <property type="match status" value="1"/>
</dbReference>
<gene>
    <name evidence="2" type="ORF">GM415_02520</name>
</gene>
<feature type="domain" description="AB hydrolase-1" evidence="1">
    <location>
        <begin position="82"/>
        <end position="230"/>
    </location>
</feature>
<dbReference type="PANTHER" id="PTHR37946:SF1">
    <property type="entry name" value="SLL1969 PROTEIN"/>
    <property type="match status" value="1"/>
</dbReference>
<proteinExistence type="predicted"/>
<keyword evidence="3" id="KW-1185">Reference proteome</keyword>
<dbReference type="InterPro" id="IPR000073">
    <property type="entry name" value="AB_hydrolase_1"/>
</dbReference>
<name>A0A6I6JMX9_9BACT</name>
<dbReference type="Proteomes" id="UP000428328">
    <property type="component" value="Chromosome"/>
</dbReference>
<keyword evidence="2" id="KW-0378">Hydrolase</keyword>
<protein>
    <submittedName>
        <fullName evidence="2">Alpha/beta fold hydrolase</fullName>
    </submittedName>
</protein>
<dbReference type="GO" id="GO:0016787">
    <property type="term" value="F:hydrolase activity"/>
    <property type="evidence" value="ECO:0007669"/>
    <property type="project" value="UniProtKB-KW"/>
</dbReference>
<accession>A0A6I6JMX9</accession>
<evidence type="ECO:0000313" key="3">
    <source>
        <dbReference type="Proteomes" id="UP000428328"/>
    </source>
</evidence>
<dbReference type="AlphaFoldDB" id="A0A6I6JMX9"/>